<dbReference type="AlphaFoldDB" id="A0A7M5X123"/>
<evidence type="ECO:0000313" key="3">
    <source>
        <dbReference type="Proteomes" id="UP000594262"/>
    </source>
</evidence>
<feature type="chain" id="PRO_5029899253" evidence="1">
    <location>
        <begin position="21"/>
        <end position="139"/>
    </location>
</feature>
<dbReference type="GeneID" id="136811933"/>
<reference evidence="2" key="1">
    <citation type="submission" date="2021-01" db="UniProtKB">
        <authorList>
            <consortium name="EnsemblMetazoa"/>
        </authorList>
    </citation>
    <scope>IDENTIFICATION</scope>
</reference>
<dbReference type="EnsemblMetazoa" id="CLYHEMT015991.1">
    <property type="protein sequence ID" value="CLYHEMP015991.1"/>
    <property type="gene ID" value="CLYHEMG015991"/>
</dbReference>
<name>A0A7M5X123_9CNID</name>
<dbReference type="RefSeq" id="XP_066924643.1">
    <property type="nucleotide sequence ID" value="XM_067068542.1"/>
</dbReference>
<keyword evidence="3" id="KW-1185">Reference proteome</keyword>
<dbReference type="Proteomes" id="UP000594262">
    <property type="component" value="Unplaced"/>
</dbReference>
<keyword evidence="1" id="KW-0732">Signal</keyword>
<evidence type="ECO:0000313" key="2">
    <source>
        <dbReference type="EnsemblMetazoa" id="CLYHEMP015991.1"/>
    </source>
</evidence>
<protein>
    <submittedName>
        <fullName evidence="2">Uncharacterized protein</fullName>
    </submittedName>
</protein>
<feature type="signal peptide" evidence="1">
    <location>
        <begin position="1"/>
        <end position="20"/>
    </location>
</feature>
<organism evidence="2 3">
    <name type="scientific">Clytia hemisphaerica</name>
    <dbReference type="NCBI Taxonomy" id="252671"/>
    <lineage>
        <taxon>Eukaryota</taxon>
        <taxon>Metazoa</taxon>
        <taxon>Cnidaria</taxon>
        <taxon>Hydrozoa</taxon>
        <taxon>Hydroidolina</taxon>
        <taxon>Leptothecata</taxon>
        <taxon>Obeliida</taxon>
        <taxon>Clytiidae</taxon>
        <taxon>Clytia</taxon>
    </lineage>
</organism>
<proteinExistence type="predicted"/>
<sequence>MLKLIFFSTCFLMLFAKINAGSDPLQGPCKFKAIGCKVALEGGSSFRSCEGFVNCEYRKTPCAGKCISNVLECEKGLPPAWMVWLNSRGERRKCAETAYHCLQRCPKTYGSRKRALERSFDEEEESFIRNENEEFSKYF</sequence>
<accession>A0A7M5X123</accession>
<evidence type="ECO:0000256" key="1">
    <source>
        <dbReference type="SAM" id="SignalP"/>
    </source>
</evidence>